<evidence type="ECO:0000313" key="1">
    <source>
        <dbReference type="EMBL" id="KAK1451191.1"/>
    </source>
</evidence>
<name>A0AAI9U831_9PEZI</name>
<dbReference type="AlphaFoldDB" id="A0AAI9U831"/>
<comment type="caution">
    <text evidence="1">The sequence shown here is derived from an EMBL/GenBank/DDBJ whole genome shotgun (WGS) entry which is preliminary data.</text>
</comment>
<accession>A0AAI9U831</accession>
<protein>
    <submittedName>
        <fullName evidence="1">Uncharacterized protein</fullName>
    </submittedName>
</protein>
<reference evidence="1" key="1">
    <citation type="submission" date="2016-11" db="EMBL/GenBank/DDBJ databases">
        <title>The genome sequence of Colletotrichum cuscutae.</title>
        <authorList>
            <person name="Baroncelli R."/>
        </authorList>
    </citation>
    <scope>NUCLEOTIDE SEQUENCE</scope>
    <source>
        <strain evidence="1">IMI 304802</strain>
    </source>
</reference>
<organism evidence="1 2">
    <name type="scientific">Colletotrichum cuscutae</name>
    <dbReference type="NCBI Taxonomy" id="1209917"/>
    <lineage>
        <taxon>Eukaryota</taxon>
        <taxon>Fungi</taxon>
        <taxon>Dikarya</taxon>
        <taxon>Ascomycota</taxon>
        <taxon>Pezizomycotina</taxon>
        <taxon>Sordariomycetes</taxon>
        <taxon>Hypocreomycetidae</taxon>
        <taxon>Glomerellales</taxon>
        <taxon>Glomerellaceae</taxon>
        <taxon>Colletotrichum</taxon>
        <taxon>Colletotrichum acutatum species complex</taxon>
    </lineage>
</organism>
<keyword evidence="2" id="KW-1185">Reference proteome</keyword>
<evidence type="ECO:0000313" key="2">
    <source>
        <dbReference type="Proteomes" id="UP001239213"/>
    </source>
</evidence>
<sequence>MEPTRNFTPELDILQQTGVQRVNLTMASIPSSTSTAAIP</sequence>
<proteinExistence type="predicted"/>
<dbReference type="EMBL" id="MPDP01000300">
    <property type="protein sequence ID" value="KAK1451191.1"/>
    <property type="molecule type" value="Genomic_DNA"/>
</dbReference>
<gene>
    <name evidence="1" type="ORF">CCUS01_11176</name>
</gene>
<dbReference type="Proteomes" id="UP001239213">
    <property type="component" value="Unassembled WGS sequence"/>
</dbReference>